<dbReference type="PANTHER" id="PTHR23311">
    <property type="entry name" value="HEAT SHOCK REGULATED 2"/>
    <property type="match status" value="1"/>
</dbReference>
<feature type="compositionally biased region" description="Polar residues" evidence="4">
    <location>
        <begin position="124"/>
        <end position="135"/>
    </location>
</feature>
<evidence type="ECO:0000256" key="3">
    <source>
        <dbReference type="ARBA" id="ARBA00023054"/>
    </source>
</evidence>
<feature type="compositionally biased region" description="Basic and acidic residues" evidence="4">
    <location>
        <begin position="238"/>
        <end position="260"/>
    </location>
</feature>
<dbReference type="STRING" id="400727.A0A2T7NJB4"/>
<dbReference type="InterPro" id="IPR055320">
    <property type="entry name" value="CEP72-like"/>
</dbReference>
<keyword evidence="1" id="KW-0433">Leucine-rich repeat</keyword>
<dbReference type="AlphaFoldDB" id="A0A2T7NJB4"/>
<keyword evidence="3" id="KW-0175">Coiled coil</keyword>
<evidence type="ECO:0000256" key="2">
    <source>
        <dbReference type="ARBA" id="ARBA00022737"/>
    </source>
</evidence>
<reference evidence="5 6" key="1">
    <citation type="submission" date="2018-04" db="EMBL/GenBank/DDBJ databases">
        <title>The genome of golden apple snail Pomacea canaliculata provides insight into stress tolerance and invasive adaptation.</title>
        <authorList>
            <person name="Liu C."/>
            <person name="Liu B."/>
            <person name="Ren Y."/>
            <person name="Zhang Y."/>
            <person name="Wang H."/>
            <person name="Li S."/>
            <person name="Jiang F."/>
            <person name="Yin L."/>
            <person name="Zhang G."/>
            <person name="Qian W."/>
            <person name="Fan W."/>
        </authorList>
    </citation>
    <scope>NUCLEOTIDE SEQUENCE [LARGE SCALE GENOMIC DNA]</scope>
    <source>
        <strain evidence="5">SZHN2017</strain>
        <tissue evidence="5">Muscle</tissue>
    </source>
</reference>
<dbReference type="EMBL" id="PZQS01000012">
    <property type="protein sequence ID" value="PVD21248.1"/>
    <property type="molecule type" value="Genomic_DNA"/>
</dbReference>
<feature type="region of interest" description="Disordered" evidence="4">
    <location>
        <begin position="378"/>
        <end position="398"/>
    </location>
</feature>
<evidence type="ECO:0000256" key="4">
    <source>
        <dbReference type="SAM" id="MobiDB-lite"/>
    </source>
</evidence>
<dbReference type="Proteomes" id="UP000245119">
    <property type="component" value="Linkage Group LG12"/>
</dbReference>
<keyword evidence="6" id="KW-1185">Reference proteome</keyword>
<proteinExistence type="predicted"/>
<evidence type="ECO:0000256" key="1">
    <source>
        <dbReference type="ARBA" id="ARBA00022614"/>
    </source>
</evidence>
<name>A0A2T7NJB4_POMCA</name>
<evidence type="ECO:0000313" key="5">
    <source>
        <dbReference type="EMBL" id="PVD21248.1"/>
    </source>
</evidence>
<protein>
    <submittedName>
        <fullName evidence="5">Uncharacterized protein</fullName>
    </submittedName>
</protein>
<feature type="compositionally biased region" description="Polar residues" evidence="4">
    <location>
        <begin position="383"/>
        <end position="398"/>
    </location>
</feature>
<feature type="compositionally biased region" description="Basic and acidic residues" evidence="4">
    <location>
        <begin position="49"/>
        <end position="64"/>
    </location>
</feature>
<feature type="compositionally biased region" description="Polar residues" evidence="4">
    <location>
        <begin position="267"/>
        <end position="280"/>
    </location>
</feature>
<dbReference type="OrthoDB" id="676979at2759"/>
<feature type="region of interest" description="Disordered" evidence="4">
    <location>
        <begin position="200"/>
        <end position="297"/>
    </location>
</feature>
<evidence type="ECO:0000313" key="6">
    <source>
        <dbReference type="Proteomes" id="UP000245119"/>
    </source>
</evidence>
<feature type="region of interest" description="Disordered" evidence="4">
    <location>
        <begin position="124"/>
        <end position="156"/>
    </location>
</feature>
<sequence>MRVTVVIVKVSRFITFIPTDDRSVRDRERQAALTHFSSSQATEMTYHPPKKEQTQKSPHPRAEFTSKLGKPSVLDDDDVAILDLIAKKNGDLGQPTHLTGSVAREPAMEEYSLEMLKSLSTQDLSASETGLSSLPPTGKAKKASSLPPPKNDDNALAAYKDRYPNIASIASNELPLKSEHKRYDPHLQYQDEVDAYSKYRSHGYFTPNPTKEENPSDVSQLPTERGAYPPPPDLPTRVGHERERGREKDSYKDGGDAEMRTRHRRTNSVPSNTQVFSTEQALPEPSQPTWQSLHPSSKRHNAGLVQARLNDNPVMMHMLFRILDYVDRYWNGSKSLHQHAKFLGLALDVIEDMLKDGSLTGLQSNINTLKQHVERLKEENTSLRESQARNSNKDTTTASEAQLKMSLKQARSEVERLGMDLEQYVKENNRLQRKLDLQESAASYNLDDLQRQNEALSHEIDGLRNRLKQYAQMQELASMLQRVTNPWCRLMIIYFEKWKRNVDDIDMKLSRCVGAMIS</sequence>
<dbReference type="PANTHER" id="PTHR23311:SF5">
    <property type="entry name" value="CENTROSOMAL PROTEIN OF 72 KDA"/>
    <property type="match status" value="1"/>
</dbReference>
<feature type="region of interest" description="Disordered" evidence="4">
    <location>
        <begin position="36"/>
        <end position="70"/>
    </location>
</feature>
<gene>
    <name evidence="5" type="ORF">C0Q70_19419</name>
</gene>
<accession>A0A2T7NJB4</accession>
<keyword evidence="2" id="KW-0677">Repeat</keyword>
<comment type="caution">
    <text evidence="5">The sequence shown here is derived from an EMBL/GenBank/DDBJ whole genome shotgun (WGS) entry which is preliminary data.</text>
</comment>
<organism evidence="5 6">
    <name type="scientific">Pomacea canaliculata</name>
    <name type="common">Golden apple snail</name>
    <dbReference type="NCBI Taxonomy" id="400727"/>
    <lineage>
        <taxon>Eukaryota</taxon>
        <taxon>Metazoa</taxon>
        <taxon>Spiralia</taxon>
        <taxon>Lophotrochozoa</taxon>
        <taxon>Mollusca</taxon>
        <taxon>Gastropoda</taxon>
        <taxon>Caenogastropoda</taxon>
        <taxon>Architaenioglossa</taxon>
        <taxon>Ampullarioidea</taxon>
        <taxon>Ampullariidae</taxon>
        <taxon>Pomacea</taxon>
    </lineage>
</organism>